<dbReference type="EMBL" id="CP017476">
    <property type="protein sequence ID" value="AOW14034.1"/>
    <property type="molecule type" value="Genomic_DNA"/>
</dbReference>
<dbReference type="Proteomes" id="UP000185680">
    <property type="component" value="Chromosome"/>
</dbReference>
<sequence length="121" mass="12729">MLMEFGNAAVTSAEISFATRFPSDLIGNGAIYGPFQLPSSGRLQKLFAAIDAVALSNNTAGLLAKHPVSLCSWMFASPICLPMESMASALDWGSPSDLVTKNAVAEIIHKATAIFVDVDPV</sequence>
<accession>A0A162SXV7</accession>
<dbReference type="Proteomes" id="UP000185657">
    <property type="component" value="Unassembled WGS sequence"/>
</dbReference>
<evidence type="ECO:0000313" key="3">
    <source>
        <dbReference type="Proteomes" id="UP000185657"/>
    </source>
</evidence>
<organism evidence="1 4">
    <name type="scientific">Hydrogenophaga crassostreae</name>
    <dbReference type="NCBI Taxonomy" id="1763535"/>
    <lineage>
        <taxon>Bacteria</taxon>
        <taxon>Pseudomonadati</taxon>
        <taxon>Pseudomonadota</taxon>
        <taxon>Betaproteobacteria</taxon>
        <taxon>Burkholderiales</taxon>
        <taxon>Comamonadaceae</taxon>
        <taxon>Hydrogenophaga</taxon>
    </lineage>
</organism>
<gene>
    <name evidence="1" type="ORF">LPB072_15515</name>
    <name evidence="2" type="ORF">LPB72_00300</name>
</gene>
<evidence type="ECO:0000313" key="2">
    <source>
        <dbReference type="EMBL" id="OAD44003.1"/>
    </source>
</evidence>
<reference evidence="1 4" key="2">
    <citation type="submission" date="2016-10" db="EMBL/GenBank/DDBJ databases">
        <title>Hydorgenophaga sp. LPB0072 isolated from gastropod.</title>
        <authorList>
            <person name="Kim E."/>
            <person name="Yi H."/>
        </authorList>
    </citation>
    <scope>NUCLEOTIDE SEQUENCE [LARGE SCALE GENOMIC DNA]</scope>
    <source>
        <strain evidence="1 4">LPB0072</strain>
    </source>
</reference>
<evidence type="ECO:0000313" key="4">
    <source>
        <dbReference type="Proteomes" id="UP000185680"/>
    </source>
</evidence>
<proteinExistence type="predicted"/>
<dbReference type="KEGG" id="hyl:LPB072_15515"/>
<name>A0A162SXV7_9BURK</name>
<dbReference type="AlphaFoldDB" id="A0A162SXV7"/>
<dbReference type="EMBL" id="LVWD01000001">
    <property type="protein sequence ID" value="OAD44003.1"/>
    <property type="molecule type" value="Genomic_DNA"/>
</dbReference>
<protein>
    <submittedName>
        <fullName evidence="1">Uncharacterized protein</fullName>
    </submittedName>
</protein>
<reference evidence="2 3" key="1">
    <citation type="submission" date="2016-02" db="EMBL/GenBank/DDBJ databases">
        <title>Draft genome sequence of Hydrogenophaga sp. LPB0072.</title>
        <authorList>
            <person name="Shin S.-K."/>
            <person name="Yi H."/>
        </authorList>
    </citation>
    <scope>NUCLEOTIDE SEQUENCE [LARGE SCALE GENOMIC DNA]</scope>
    <source>
        <strain evidence="2 3">LPB0072</strain>
    </source>
</reference>
<keyword evidence="3" id="KW-1185">Reference proteome</keyword>
<evidence type="ECO:0000313" key="1">
    <source>
        <dbReference type="EMBL" id="AOW14034.1"/>
    </source>
</evidence>